<dbReference type="GO" id="GO:0007021">
    <property type="term" value="P:tubulin complex assembly"/>
    <property type="evidence" value="ECO:0007669"/>
    <property type="project" value="InterPro"/>
</dbReference>
<dbReference type="InterPro" id="IPR033162">
    <property type="entry name" value="TBCD"/>
</dbReference>
<sequence length="1084" mass="123262">MNGDSTAIVNAESILHDIEILLKEIESGIHSENGRGLVQKKIKNVTTTINRFEATSKLLDSKLEWLVKMITSLYLQTKRTNGNLSNDLAECFYQLTKVRGYKFVVNFCSNDVYLIPELLSIISGTDMENDDCQCFLLLLWLSRLAMVPFQLSNIEESLAEKLFQLSNRFLVVHSSASRTQIASSYLLSNLIIRSDCASLLKRYVLTIADDWSYMSNNIKLGHLLALNQILKNKSNVEIAHLIPVLQSSIIDYEVIQIRHNRRHSLNTVNVLYIIKVSTKLANFYIRTNDFEGVSGIVNFILLDIMNSMSSGFDAKLRECTAKSITKIVTSLSLKAVNYASQLIWFMIDQLKIRNLKSNHKFQKDVEINPLDFQVDKYHTILLFVAFSGMEKSVTLEVIPTAFSIVHKTIFISDITFSHVKGSQIRDASCFCIWALCRKLKQNDYESLCQYNPEMMECLLLDIIKVIVFDADFTIRRCGIAVLQEFVGRFGNMLFQHLLPGRTANEVGEFLIRFIEMFTAASVSRLSDSHKLIMKLYSLGFNKGIFVEPLLEEIIFESNVFETRKLGGIFLAELLGGDSSIACLNLPIEFPSTENVVSNISKAIKNGNYECFYALAEMVNRKLVIRPSMDLLEDKFFALGHHPKAPERAESILHFLIALIEAEIAPKNETYLSEVLSLSRAQPTKSLSSEVKKYLKIIGECRRESITFHDFESICHQIARGNQLLAEGVTAFPVNNQQLDLVLFLIEDFSIDPDIRSILIKGIHAFLQCGFSAKIEKSILESLDDYTNTDQGDVGSKVRLATLSLLAKNDQFALQLDRGLKRRLIRLSGESMDKLRIEAFKLLCKVDDIPDYKAHYETYMSNYELYFQDFYDYYSKYCDEKDQFWEGMVHSAGALTGSSDLINVSFRCVLSLCYYSSESDVEEMLAILFRMLKTPTSTPPGCATIRHQKTTNCALMLVGKLLEAEVELPKNTNYEVLYVRTYNLHIKGANVKRMGLALKIFQHLSTSLSVASDIQQKCRKRIWWLASQHKSATVRVMASKSLFEILNELDPTCPLMSKIDTCDWRDQEEASRLQVESTILGLRCI</sequence>
<organism evidence="2 3">
    <name type="scientific">Clavispora lusitaniae</name>
    <name type="common">Candida lusitaniae</name>
    <dbReference type="NCBI Taxonomy" id="36911"/>
    <lineage>
        <taxon>Eukaryota</taxon>
        <taxon>Fungi</taxon>
        <taxon>Dikarya</taxon>
        <taxon>Ascomycota</taxon>
        <taxon>Saccharomycotina</taxon>
        <taxon>Pichiomycetes</taxon>
        <taxon>Metschnikowiaceae</taxon>
        <taxon>Clavispora</taxon>
    </lineage>
</organism>
<accession>A0AA91T1W2</accession>
<protein>
    <submittedName>
        <fullName evidence="2">Chromosome instability protein</fullName>
    </submittedName>
</protein>
<dbReference type="EMBL" id="LYUB02000007">
    <property type="protein sequence ID" value="OVF08733.1"/>
    <property type="molecule type" value="Genomic_DNA"/>
</dbReference>
<dbReference type="InterPro" id="IPR016024">
    <property type="entry name" value="ARM-type_fold"/>
</dbReference>
<feature type="domain" description="Tubulin-folding cofactor D ARM repeats" evidence="1">
    <location>
        <begin position="393"/>
        <end position="492"/>
    </location>
</feature>
<gene>
    <name evidence="2" type="ORF">A9F13_07g02046</name>
</gene>
<proteinExistence type="predicted"/>
<dbReference type="PANTHER" id="PTHR12658:SF0">
    <property type="entry name" value="TUBULIN-SPECIFIC CHAPERONE D"/>
    <property type="match status" value="1"/>
</dbReference>
<dbReference type="SUPFAM" id="SSF48371">
    <property type="entry name" value="ARM repeat"/>
    <property type="match status" value="1"/>
</dbReference>
<reference evidence="2 3" key="1">
    <citation type="submission" date="2017-04" db="EMBL/GenBank/DDBJ databases">
        <title>Draft genome of the yeast Clavispora lusitaniae type strain CBS 6936.</title>
        <authorList>
            <person name="Durrens P."/>
            <person name="Klopp C."/>
            <person name="Biteau N."/>
            <person name="Fitton-Ouhabi V."/>
            <person name="Dementhon K."/>
            <person name="Accoceberry I."/>
            <person name="Sherman D.J."/>
            <person name="Noel T."/>
        </authorList>
    </citation>
    <scope>NUCLEOTIDE SEQUENCE [LARGE SCALE GENOMIC DNA]</scope>
    <source>
        <strain evidence="2 3">CBS 6936</strain>
    </source>
</reference>
<name>A0AA91T1W2_CLALS</name>
<dbReference type="Proteomes" id="UP000195602">
    <property type="component" value="Unassembled WGS sequence"/>
</dbReference>
<dbReference type="PANTHER" id="PTHR12658">
    <property type="entry name" value="BETA-TUBULIN COFACTOR D"/>
    <property type="match status" value="1"/>
</dbReference>
<dbReference type="KEGG" id="clus:A9F13_07g02046"/>
<dbReference type="GO" id="GO:0005096">
    <property type="term" value="F:GTPase activator activity"/>
    <property type="evidence" value="ECO:0007669"/>
    <property type="project" value="InterPro"/>
</dbReference>
<dbReference type="GO" id="GO:0000226">
    <property type="term" value="P:microtubule cytoskeleton organization"/>
    <property type="evidence" value="ECO:0007669"/>
    <property type="project" value="TreeGrafter"/>
</dbReference>
<evidence type="ECO:0000313" key="2">
    <source>
        <dbReference type="EMBL" id="OVF08733.1"/>
    </source>
</evidence>
<dbReference type="Pfam" id="PF23579">
    <property type="entry name" value="ARM_TBCD"/>
    <property type="match status" value="1"/>
</dbReference>
<dbReference type="AlphaFoldDB" id="A0AA91T1W2"/>
<dbReference type="InterPro" id="IPR058033">
    <property type="entry name" value="ARM_TBCD_2nd"/>
</dbReference>
<evidence type="ECO:0000259" key="1">
    <source>
        <dbReference type="Pfam" id="PF25767"/>
    </source>
</evidence>
<dbReference type="GO" id="GO:0048487">
    <property type="term" value="F:beta-tubulin binding"/>
    <property type="evidence" value="ECO:0007669"/>
    <property type="project" value="InterPro"/>
</dbReference>
<dbReference type="Pfam" id="PF25767">
    <property type="entry name" value="ARM_TBCD_2nd"/>
    <property type="match status" value="1"/>
</dbReference>
<evidence type="ECO:0000313" key="3">
    <source>
        <dbReference type="Proteomes" id="UP000195602"/>
    </source>
</evidence>
<comment type="caution">
    <text evidence="2">The sequence shown here is derived from an EMBL/GenBank/DDBJ whole genome shotgun (WGS) entry which is preliminary data.</text>
</comment>
<dbReference type="GO" id="GO:0007023">
    <property type="term" value="P:post-chaperonin tubulin folding pathway"/>
    <property type="evidence" value="ECO:0007669"/>
    <property type="project" value="InterPro"/>
</dbReference>